<sequence>MRGKQEYSSRTLGATWGIISAIMIPIVIVLICIGWRLLLRKKAEEKEDREFMNIKPLDPEESLRINSDDESIPYKKDTSDDTPEPTEPVKVVDNQEPSPEPIPPAPMPAPLPVVGIPYPAYGMPYDQSRQARPYGGETEIN</sequence>
<evidence type="ECO:0000313" key="3">
    <source>
        <dbReference type="EMBL" id="SOQ37206.1"/>
    </source>
</evidence>
<keyword evidence="2" id="KW-0812">Transmembrane</keyword>
<dbReference type="EMBL" id="ODYU01001253">
    <property type="protein sequence ID" value="SOQ37206.1"/>
    <property type="molecule type" value="Genomic_DNA"/>
</dbReference>
<keyword evidence="2" id="KW-1133">Transmembrane helix</keyword>
<name>A0A2H1V8T1_SPOFR</name>
<feature type="region of interest" description="Disordered" evidence="1">
    <location>
        <begin position="47"/>
        <end position="109"/>
    </location>
</feature>
<feature type="compositionally biased region" description="Pro residues" evidence="1">
    <location>
        <begin position="98"/>
        <end position="109"/>
    </location>
</feature>
<dbReference type="AlphaFoldDB" id="A0A2H1V8T1"/>
<accession>A0A2H1V8T1</accession>
<feature type="compositionally biased region" description="Basic and acidic residues" evidence="1">
    <location>
        <begin position="47"/>
        <end position="79"/>
    </location>
</feature>
<protein>
    <submittedName>
        <fullName evidence="3">SFRICE_010217</fullName>
    </submittedName>
</protein>
<reference evidence="3" key="1">
    <citation type="submission" date="2016-07" db="EMBL/GenBank/DDBJ databases">
        <authorList>
            <person name="Bretaudeau A."/>
        </authorList>
    </citation>
    <scope>NUCLEOTIDE SEQUENCE</scope>
    <source>
        <strain evidence="3">Rice</strain>
        <tissue evidence="3">Whole body</tissue>
    </source>
</reference>
<gene>
    <name evidence="3" type="ORF">SFRICE_010217</name>
</gene>
<organism evidence="3">
    <name type="scientific">Spodoptera frugiperda</name>
    <name type="common">Fall armyworm</name>
    <dbReference type="NCBI Taxonomy" id="7108"/>
    <lineage>
        <taxon>Eukaryota</taxon>
        <taxon>Metazoa</taxon>
        <taxon>Ecdysozoa</taxon>
        <taxon>Arthropoda</taxon>
        <taxon>Hexapoda</taxon>
        <taxon>Insecta</taxon>
        <taxon>Pterygota</taxon>
        <taxon>Neoptera</taxon>
        <taxon>Endopterygota</taxon>
        <taxon>Lepidoptera</taxon>
        <taxon>Glossata</taxon>
        <taxon>Ditrysia</taxon>
        <taxon>Noctuoidea</taxon>
        <taxon>Noctuidae</taxon>
        <taxon>Amphipyrinae</taxon>
        <taxon>Spodoptera</taxon>
    </lineage>
</organism>
<feature type="transmembrane region" description="Helical" evidence="2">
    <location>
        <begin position="16"/>
        <end position="39"/>
    </location>
</feature>
<evidence type="ECO:0000256" key="1">
    <source>
        <dbReference type="SAM" id="MobiDB-lite"/>
    </source>
</evidence>
<keyword evidence="2" id="KW-0472">Membrane</keyword>
<evidence type="ECO:0000256" key="2">
    <source>
        <dbReference type="SAM" id="Phobius"/>
    </source>
</evidence>
<proteinExistence type="predicted"/>